<dbReference type="AlphaFoldDB" id="A0AAV1X0V2"/>
<evidence type="ECO:0000313" key="2">
    <source>
        <dbReference type="Proteomes" id="UP001497480"/>
    </source>
</evidence>
<gene>
    <name evidence="1" type="ORF">LLUT_LOCUS15696</name>
</gene>
<name>A0AAV1X0V2_LUPLU</name>
<accession>A0AAV1X0V2</accession>
<sequence length="77" mass="9092">MVEEMEVYIKGKFHSRRVSSEEFDNFPRKHEGIHQTTYREMSASPGSRHVNPFTIKKRKVIPNLVQFSRERNNIGTT</sequence>
<keyword evidence="2" id="KW-1185">Reference proteome</keyword>
<reference evidence="1 2" key="1">
    <citation type="submission" date="2024-03" db="EMBL/GenBank/DDBJ databases">
        <authorList>
            <person name="Martinez-Hernandez J."/>
        </authorList>
    </citation>
    <scope>NUCLEOTIDE SEQUENCE [LARGE SCALE GENOMIC DNA]</scope>
</reference>
<evidence type="ECO:0000313" key="1">
    <source>
        <dbReference type="EMBL" id="CAL0314636.1"/>
    </source>
</evidence>
<protein>
    <submittedName>
        <fullName evidence="1">Uncharacterized protein</fullName>
    </submittedName>
</protein>
<comment type="caution">
    <text evidence="1">The sequence shown here is derived from an EMBL/GenBank/DDBJ whole genome shotgun (WGS) entry which is preliminary data.</text>
</comment>
<dbReference type="Proteomes" id="UP001497480">
    <property type="component" value="Unassembled WGS sequence"/>
</dbReference>
<dbReference type="EMBL" id="CAXHTB010000011">
    <property type="protein sequence ID" value="CAL0314636.1"/>
    <property type="molecule type" value="Genomic_DNA"/>
</dbReference>
<proteinExistence type="predicted"/>
<organism evidence="1 2">
    <name type="scientific">Lupinus luteus</name>
    <name type="common">European yellow lupine</name>
    <dbReference type="NCBI Taxonomy" id="3873"/>
    <lineage>
        <taxon>Eukaryota</taxon>
        <taxon>Viridiplantae</taxon>
        <taxon>Streptophyta</taxon>
        <taxon>Embryophyta</taxon>
        <taxon>Tracheophyta</taxon>
        <taxon>Spermatophyta</taxon>
        <taxon>Magnoliopsida</taxon>
        <taxon>eudicotyledons</taxon>
        <taxon>Gunneridae</taxon>
        <taxon>Pentapetalae</taxon>
        <taxon>rosids</taxon>
        <taxon>fabids</taxon>
        <taxon>Fabales</taxon>
        <taxon>Fabaceae</taxon>
        <taxon>Papilionoideae</taxon>
        <taxon>50 kb inversion clade</taxon>
        <taxon>genistoids sensu lato</taxon>
        <taxon>core genistoids</taxon>
        <taxon>Genisteae</taxon>
        <taxon>Lupinus</taxon>
    </lineage>
</organism>